<feature type="transmembrane region" description="Helical" evidence="1">
    <location>
        <begin position="63"/>
        <end position="83"/>
    </location>
</feature>
<dbReference type="OrthoDB" id="7868004at2"/>
<keyword evidence="1" id="KW-1133">Transmembrane helix</keyword>
<evidence type="ECO:0000256" key="1">
    <source>
        <dbReference type="SAM" id="Phobius"/>
    </source>
</evidence>
<dbReference type="AlphaFoldDB" id="A0A2R8BIE8"/>
<keyword evidence="1" id="KW-0812">Transmembrane</keyword>
<gene>
    <name evidence="2" type="ORF">ASD8599_03643</name>
</gene>
<keyword evidence="1" id="KW-0472">Membrane</keyword>
<reference evidence="2 3" key="1">
    <citation type="submission" date="2018-03" db="EMBL/GenBank/DDBJ databases">
        <authorList>
            <person name="Keele B.F."/>
        </authorList>
    </citation>
    <scope>NUCLEOTIDE SEQUENCE [LARGE SCALE GENOMIC DNA]</scope>
    <source>
        <strain evidence="2 3">CECT 8599</strain>
    </source>
</reference>
<name>A0A2R8BIE8_9RHOB</name>
<dbReference type="Proteomes" id="UP000244880">
    <property type="component" value="Unassembled WGS sequence"/>
</dbReference>
<sequence>MNSLVVIFLMVFVAGPLIFFRLVRPAPSLAQFRLLAGISFSTLLVSLALRFGFLGRWGSDPSLTWITVGLIWIAWVGILALGVQRLRMADPSVRMHNWTAVLGAFGTAVPWFGLASARFMTG</sequence>
<dbReference type="RefSeq" id="WP_108829788.1">
    <property type="nucleotide sequence ID" value="NZ_OMOR01000001.1"/>
</dbReference>
<feature type="transmembrane region" description="Helical" evidence="1">
    <location>
        <begin position="35"/>
        <end position="57"/>
    </location>
</feature>
<evidence type="ECO:0000313" key="3">
    <source>
        <dbReference type="Proteomes" id="UP000244880"/>
    </source>
</evidence>
<feature type="transmembrane region" description="Helical" evidence="1">
    <location>
        <begin position="95"/>
        <end position="114"/>
    </location>
</feature>
<protein>
    <submittedName>
        <fullName evidence="2">Uncharacterized protein</fullName>
    </submittedName>
</protein>
<organism evidence="2 3">
    <name type="scientific">Ascidiaceihabitans donghaensis</name>
    <dbReference type="NCBI Taxonomy" id="1510460"/>
    <lineage>
        <taxon>Bacteria</taxon>
        <taxon>Pseudomonadati</taxon>
        <taxon>Pseudomonadota</taxon>
        <taxon>Alphaproteobacteria</taxon>
        <taxon>Rhodobacterales</taxon>
        <taxon>Paracoccaceae</taxon>
        <taxon>Ascidiaceihabitans</taxon>
    </lineage>
</organism>
<feature type="transmembrane region" description="Helical" evidence="1">
    <location>
        <begin position="6"/>
        <end position="23"/>
    </location>
</feature>
<dbReference type="EMBL" id="OMOR01000001">
    <property type="protein sequence ID" value="SPH22896.1"/>
    <property type="molecule type" value="Genomic_DNA"/>
</dbReference>
<evidence type="ECO:0000313" key="2">
    <source>
        <dbReference type="EMBL" id="SPH22896.1"/>
    </source>
</evidence>
<keyword evidence="3" id="KW-1185">Reference proteome</keyword>
<proteinExistence type="predicted"/>
<accession>A0A2R8BIE8</accession>